<dbReference type="AlphaFoldDB" id="A0AAE4T3B1"/>
<dbReference type="Proteomes" id="UP001245683">
    <property type="component" value="Unassembled WGS sequence"/>
</dbReference>
<evidence type="ECO:0000313" key="2">
    <source>
        <dbReference type="Proteomes" id="UP001245683"/>
    </source>
</evidence>
<accession>A0AAE4T3B1</accession>
<reference evidence="1 2" key="1">
    <citation type="submission" date="2023-08" db="EMBL/GenBank/DDBJ databases">
        <title>Draft genome sequence of Thermococcus waiotapuensis WT1T, a thermophilic sulphur-dependent archaeon from order Thermococcales.</title>
        <authorList>
            <person name="Manners S.H."/>
            <person name="Carere C.R."/>
            <person name="Dhami M.K."/>
            <person name="Dobson R.C.J."/>
            <person name="Stott M.B."/>
        </authorList>
    </citation>
    <scope>NUCLEOTIDE SEQUENCE [LARGE SCALE GENOMIC DNA]</scope>
    <source>
        <strain evidence="1 2">WT1</strain>
    </source>
</reference>
<protein>
    <submittedName>
        <fullName evidence="1">Uncharacterized protein</fullName>
    </submittedName>
</protein>
<proteinExistence type="predicted"/>
<sequence length="361" mass="41035">MRQKMLWFVLGVLVGSLFVVSAYPQGSNSSTDSVSGVHLTNRDVPTVLTGLKNGNFEVVDSQLLKTLVDTRVIPCAPIFENNTLYAVKILPDGKFFIYAGTNIKDVDKFLDDARREFSRVDWNREVILEVEPSEFSWQVKVNGEPTEIYPPMATTTVSAYIEGILEWNSYDNWKPYGRLKLEWEVYRLADVDPSNDYRVVDMKTYVWSGYYLYGDSWKIDKVKVYANVKPDGNSVFGLVDFGPSHNVDAYNSNTQSTISYTLGTGGASIAIDQVIKLFKITVDTNGDWVRWTYEFNRNGESYADGWVKLEPGYQFVTHVPSSPTTAHQKLEASIETVYPHLLWFDDHWTGSVSIDWIWSIG</sequence>
<name>A0AAE4T3B1_9EURY</name>
<dbReference type="EMBL" id="JAVDZE010000001">
    <property type="protein sequence ID" value="MDV3103643.1"/>
    <property type="molecule type" value="Genomic_DNA"/>
</dbReference>
<gene>
    <name evidence="1" type="ORF">RBI02_03650</name>
</gene>
<comment type="caution">
    <text evidence="1">The sequence shown here is derived from an EMBL/GenBank/DDBJ whole genome shotgun (WGS) entry which is preliminary data.</text>
</comment>
<evidence type="ECO:0000313" key="1">
    <source>
        <dbReference type="EMBL" id="MDV3103643.1"/>
    </source>
</evidence>
<keyword evidence="2" id="KW-1185">Reference proteome</keyword>
<dbReference type="RefSeq" id="WP_315340570.1">
    <property type="nucleotide sequence ID" value="NZ_JAVDZE010000001.1"/>
</dbReference>
<organism evidence="1 2">
    <name type="scientific">Thermococcus waiotapuensis</name>
    <dbReference type="NCBI Taxonomy" id="90909"/>
    <lineage>
        <taxon>Archaea</taxon>
        <taxon>Methanobacteriati</taxon>
        <taxon>Methanobacteriota</taxon>
        <taxon>Thermococci</taxon>
        <taxon>Thermococcales</taxon>
        <taxon>Thermococcaceae</taxon>
        <taxon>Thermococcus</taxon>
    </lineage>
</organism>